<dbReference type="Pfam" id="PF00024">
    <property type="entry name" value="PAN_1"/>
    <property type="match status" value="1"/>
</dbReference>
<evidence type="ECO:0000256" key="1">
    <source>
        <dbReference type="SAM" id="SignalP"/>
    </source>
</evidence>
<name>A0A914W116_9BILA</name>
<feature type="domain" description="Apple" evidence="2">
    <location>
        <begin position="385"/>
        <end position="472"/>
    </location>
</feature>
<organism evidence="3 4">
    <name type="scientific">Plectus sambesii</name>
    <dbReference type="NCBI Taxonomy" id="2011161"/>
    <lineage>
        <taxon>Eukaryota</taxon>
        <taxon>Metazoa</taxon>
        <taxon>Ecdysozoa</taxon>
        <taxon>Nematoda</taxon>
        <taxon>Chromadorea</taxon>
        <taxon>Plectida</taxon>
        <taxon>Plectina</taxon>
        <taxon>Plectoidea</taxon>
        <taxon>Plectidae</taxon>
        <taxon>Plectus</taxon>
    </lineage>
</organism>
<protein>
    <submittedName>
        <fullName evidence="4">Apple domain-containing protein</fullName>
    </submittedName>
</protein>
<reference evidence="4" key="1">
    <citation type="submission" date="2022-11" db="UniProtKB">
        <authorList>
            <consortium name="WormBaseParasite"/>
        </authorList>
    </citation>
    <scope>IDENTIFICATION</scope>
</reference>
<dbReference type="WBParaSite" id="PSAMB.scaffold289size58861.g4362.t1">
    <property type="protein sequence ID" value="PSAMB.scaffold289size58861.g4362.t1"/>
    <property type="gene ID" value="PSAMB.scaffold289size58861.g4362"/>
</dbReference>
<sequence>MLCDRALRLTFVLSSLLLCVECCFPVIPVEDCTCSDDIESTFTRQAPNFGLDAALTYSTGKDPATGCSIATVTCDSSNVHPGYAELVISRNDVAGPIPFTGDFQPEVATADLVCDAGNWAVDGDPAEPVNVISCSSKCCFPAADFDDGATTTVSNIVLDPASGCESSAIITCTSAGPSTLLEFISATDIPGSVDGDTCLDLSTSVQATIVSLSSVFFMIVTLSSATQPTYSSCLKEANSIVISDWCFALLLIGIPYKNVSDAEQVCWPNGHIAAPMTKLMQTTLQAMMDNAMQNNTNLHSAWLSMMQRFNSTTMEENWYWKVRNAEFEYEEMPMIPNELIWASSDPSEFDYIEKGNENFGIMVSGYGVGDVAANGGGSSQQGVICQFRAPARSFVKYSAKGVFTKPGYMIKQASVAKLHSCSVLCSKSRFCQSFAYSVSTSDCQNYAVTPLDPAKKAQLISNPKYVMYTRNAVSSNVTAI</sequence>
<evidence type="ECO:0000313" key="3">
    <source>
        <dbReference type="Proteomes" id="UP000887566"/>
    </source>
</evidence>
<evidence type="ECO:0000259" key="2">
    <source>
        <dbReference type="PROSITE" id="PS50948"/>
    </source>
</evidence>
<dbReference type="AlphaFoldDB" id="A0A914W116"/>
<accession>A0A914W116</accession>
<dbReference type="Gene3D" id="3.50.4.10">
    <property type="entry name" value="Hepatocyte Growth Factor"/>
    <property type="match status" value="1"/>
</dbReference>
<keyword evidence="1" id="KW-0732">Signal</keyword>
<dbReference type="Proteomes" id="UP000887566">
    <property type="component" value="Unplaced"/>
</dbReference>
<feature type="signal peptide" evidence="1">
    <location>
        <begin position="1"/>
        <end position="22"/>
    </location>
</feature>
<dbReference type="PROSITE" id="PS50948">
    <property type="entry name" value="PAN"/>
    <property type="match status" value="1"/>
</dbReference>
<feature type="chain" id="PRO_5037737126" evidence="1">
    <location>
        <begin position="23"/>
        <end position="480"/>
    </location>
</feature>
<proteinExistence type="predicted"/>
<dbReference type="InterPro" id="IPR003609">
    <property type="entry name" value="Pan_app"/>
</dbReference>
<dbReference type="SUPFAM" id="SSF57414">
    <property type="entry name" value="Hairpin loop containing domain-like"/>
    <property type="match status" value="1"/>
</dbReference>
<evidence type="ECO:0000313" key="4">
    <source>
        <dbReference type="WBParaSite" id="PSAMB.scaffold289size58861.g4362.t1"/>
    </source>
</evidence>
<keyword evidence="3" id="KW-1185">Reference proteome</keyword>